<evidence type="ECO:0000313" key="3">
    <source>
        <dbReference type="EMBL" id="MBE7324149.1"/>
    </source>
</evidence>
<keyword evidence="4" id="KW-1185">Reference proteome</keyword>
<dbReference type="Pfam" id="PF13472">
    <property type="entry name" value="Lipase_GDSL_2"/>
    <property type="match status" value="1"/>
</dbReference>
<keyword evidence="3" id="KW-0378">Hydrolase</keyword>
<dbReference type="InterPro" id="IPR036514">
    <property type="entry name" value="SGNH_hydro_sf"/>
</dbReference>
<accession>A0ABR9RRF5</accession>
<evidence type="ECO:0000259" key="2">
    <source>
        <dbReference type="Pfam" id="PF13472"/>
    </source>
</evidence>
<dbReference type="RefSeq" id="WP_193637477.1">
    <property type="nucleotide sequence ID" value="NZ_JADCSA010000004.1"/>
</dbReference>
<feature type="signal peptide" evidence="1">
    <location>
        <begin position="1"/>
        <end position="27"/>
    </location>
</feature>
<dbReference type="CDD" id="cd01823">
    <property type="entry name" value="SEST_like"/>
    <property type="match status" value="1"/>
</dbReference>
<reference evidence="3 4" key="1">
    <citation type="submission" date="2020-10" db="EMBL/GenBank/DDBJ databases">
        <title>Nocardioides sp. isolated from sludge.</title>
        <authorList>
            <person name="Zhang X."/>
        </authorList>
    </citation>
    <scope>NUCLEOTIDE SEQUENCE [LARGE SCALE GENOMIC DNA]</scope>
    <source>
        <strain evidence="3 4">Y6</strain>
    </source>
</reference>
<dbReference type="PANTHER" id="PTHR37981:SF1">
    <property type="entry name" value="SGNH HYDROLASE-TYPE ESTERASE DOMAIN-CONTAINING PROTEIN"/>
    <property type="match status" value="1"/>
</dbReference>
<dbReference type="InterPro" id="IPR013830">
    <property type="entry name" value="SGNH_hydro"/>
</dbReference>
<evidence type="ECO:0000256" key="1">
    <source>
        <dbReference type="SAM" id="SignalP"/>
    </source>
</evidence>
<feature type="domain" description="SGNH hydrolase-type esterase" evidence="2">
    <location>
        <begin position="68"/>
        <end position="296"/>
    </location>
</feature>
<feature type="chain" id="PRO_5045442787" evidence="1">
    <location>
        <begin position="28"/>
        <end position="415"/>
    </location>
</feature>
<dbReference type="EMBL" id="JADCSA010000004">
    <property type="protein sequence ID" value="MBE7324149.1"/>
    <property type="molecule type" value="Genomic_DNA"/>
</dbReference>
<keyword evidence="1" id="KW-0732">Signal</keyword>
<comment type="caution">
    <text evidence="3">The sequence shown here is derived from an EMBL/GenBank/DDBJ whole genome shotgun (WGS) entry which is preliminary data.</text>
</comment>
<dbReference type="Proteomes" id="UP000756387">
    <property type="component" value="Unassembled WGS sequence"/>
</dbReference>
<gene>
    <name evidence="3" type="ORF">IEQ44_05750</name>
</gene>
<organism evidence="3 4">
    <name type="scientific">Nocardioides malaquae</name>
    <dbReference type="NCBI Taxonomy" id="2773426"/>
    <lineage>
        <taxon>Bacteria</taxon>
        <taxon>Bacillati</taxon>
        <taxon>Actinomycetota</taxon>
        <taxon>Actinomycetes</taxon>
        <taxon>Propionibacteriales</taxon>
        <taxon>Nocardioidaceae</taxon>
        <taxon>Nocardioides</taxon>
    </lineage>
</organism>
<dbReference type="InterPro" id="IPR037460">
    <property type="entry name" value="SEST-like"/>
</dbReference>
<dbReference type="PANTHER" id="PTHR37981">
    <property type="entry name" value="LIPASE 2"/>
    <property type="match status" value="1"/>
</dbReference>
<dbReference type="Gene3D" id="3.40.50.1110">
    <property type="entry name" value="SGNH hydrolase"/>
    <property type="match status" value="1"/>
</dbReference>
<dbReference type="SUPFAM" id="SSF52266">
    <property type="entry name" value="SGNH hydrolase"/>
    <property type="match status" value="1"/>
</dbReference>
<name>A0ABR9RRF5_9ACTN</name>
<dbReference type="GO" id="GO:0016787">
    <property type="term" value="F:hydrolase activity"/>
    <property type="evidence" value="ECO:0007669"/>
    <property type="project" value="UniProtKB-KW"/>
</dbReference>
<sequence>MTPLGKLATALTAGLLSASLLAPPATAGPTAASVTSSVVTSSVATSSTASAKALTPVWDRPGGERMVAFGDSFVAGPLVNPMRLDSGACLRSKGNFPTLVAQTLDVNSFVDASCSGAVVADLYEAQGSNPPQLDALTRDTTLVSFGMLGGNDIGLVGLALGCLTSNCLPAAGTDPLAEEFVELEGDLVQAIADTRARAPRAQILMHGYGTYLPPGGCPQKILGLSSGEADYLQAQINRLSETIEQVAADTGVDFVDHRTIPGIADHTACAAPRDQWIRAVATYFDGAPLHPSAAGMVAAADHVVATLAKTRRTTVEEIRLDALRRKGRSVSMAVSCRLLGSVVRADVDGRGAIDHVELRMDGRAIAVDSKAPWVLRAATKDVRTLAGPVRAVVTLRDDELTVRRNLTAERPRCLA</sequence>
<proteinExistence type="predicted"/>
<evidence type="ECO:0000313" key="4">
    <source>
        <dbReference type="Proteomes" id="UP000756387"/>
    </source>
</evidence>
<protein>
    <submittedName>
        <fullName evidence="3">SGNH/GDSL hydrolase family protein</fullName>
    </submittedName>
</protein>